<evidence type="ECO:0000256" key="6">
    <source>
        <dbReference type="ARBA" id="ARBA00022516"/>
    </source>
</evidence>
<evidence type="ECO:0000256" key="10">
    <source>
        <dbReference type="ARBA" id="ARBA00023160"/>
    </source>
</evidence>
<dbReference type="InterPro" id="IPR018201">
    <property type="entry name" value="Ketoacyl_synth_AS"/>
</dbReference>
<dbReference type="PROSITE" id="PS52004">
    <property type="entry name" value="KS3_2"/>
    <property type="match status" value="1"/>
</dbReference>
<dbReference type="PANTHER" id="PTHR11712:SF306">
    <property type="entry name" value="3-OXOACYL-[ACYL-CARRIER-PROTEIN] SYNTHASE 1"/>
    <property type="match status" value="1"/>
</dbReference>
<dbReference type="RefSeq" id="WP_111321816.1">
    <property type="nucleotide sequence ID" value="NZ_QKZT01000018.1"/>
</dbReference>
<evidence type="ECO:0000256" key="15">
    <source>
        <dbReference type="ARBA" id="ARBA00048121"/>
    </source>
</evidence>
<dbReference type="Proteomes" id="UP000248882">
    <property type="component" value="Unassembled WGS sequence"/>
</dbReference>
<dbReference type="PROSITE" id="PS00606">
    <property type="entry name" value="KS3_1"/>
    <property type="match status" value="1"/>
</dbReference>
<keyword evidence="5" id="KW-0963">Cytoplasm</keyword>
<evidence type="ECO:0000256" key="11">
    <source>
        <dbReference type="ARBA" id="ARBA00023315"/>
    </source>
</evidence>
<comment type="caution">
    <text evidence="19">The sequence shown here is derived from an EMBL/GenBank/DDBJ whole genome shotgun (WGS) entry which is preliminary data.</text>
</comment>
<dbReference type="InterPro" id="IPR000794">
    <property type="entry name" value="Beta-ketoacyl_synthase"/>
</dbReference>
<dbReference type="PANTHER" id="PTHR11712">
    <property type="entry name" value="POLYKETIDE SYNTHASE-RELATED"/>
    <property type="match status" value="1"/>
</dbReference>
<dbReference type="InterPro" id="IPR016039">
    <property type="entry name" value="Thiolase-like"/>
</dbReference>
<dbReference type="InterPro" id="IPR020841">
    <property type="entry name" value="PKS_Beta-ketoAc_synthase_dom"/>
</dbReference>
<evidence type="ECO:0000256" key="12">
    <source>
        <dbReference type="ARBA" id="ARBA00039450"/>
    </source>
</evidence>
<proteinExistence type="inferred from homology"/>
<feature type="domain" description="Ketosynthase family 3 (KS3)" evidence="18">
    <location>
        <begin position="1"/>
        <end position="403"/>
    </location>
</feature>
<comment type="subunit">
    <text evidence="3">Homodimer.</text>
</comment>
<keyword evidence="10" id="KW-0275">Fatty acid biosynthesis</keyword>
<evidence type="ECO:0000256" key="4">
    <source>
        <dbReference type="ARBA" id="ARBA00013191"/>
    </source>
</evidence>
<keyword evidence="6" id="KW-0444">Lipid biosynthesis</keyword>
<dbReference type="Pfam" id="PF00109">
    <property type="entry name" value="ketoacyl-synt"/>
    <property type="match status" value="1"/>
</dbReference>
<comment type="similarity">
    <text evidence="2 17">Belongs to the thiolase-like superfamily. Beta-ketoacyl-ACP synthases family.</text>
</comment>
<protein>
    <recommendedName>
        <fullName evidence="12">3-oxoacyl-[acyl-carrier-protein] synthase 1</fullName>
        <ecNumber evidence="4">2.3.1.41</ecNumber>
    </recommendedName>
    <alternativeName>
        <fullName evidence="13">3-oxoacyl-[acyl-carrier-protein] synthase I</fullName>
    </alternativeName>
    <alternativeName>
        <fullName evidence="14">Beta-ketoacyl-ACP synthase I</fullName>
    </alternativeName>
</protein>
<dbReference type="OrthoDB" id="9808669at2"/>
<dbReference type="InterPro" id="IPR020615">
    <property type="entry name" value="Thiolase_acyl_enz_int_AS"/>
</dbReference>
<reference evidence="19 20" key="1">
    <citation type="submission" date="2018-06" db="EMBL/GenBank/DDBJ databases">
        <title>Genomic Encyclopedia of Archaeal and Bacterial Type Strains, Phase II (KMG-II): from individual species to whole genera.</title>
        <authorList>
            <person name="Goeker M."/>
        </authorList>
    </citation>
    <scope>NUCLEOTIDE SEQUENCE [LARGE SCALE GENOMIC DNA]</scope>
    <source>
        <strain evidence="19 20">DSM 19830</strain>
    </source>
</reference>
<evidence type="ECO:0000313" key="19">
    <source>
        <dbReference type="EMBL" id="PZX48710.1"/>
    </source>
</evidence>
<dbReference type="SMART" id="SM00825">
    <property type="entry name" value="PKS_KS"/>
    <property type="match status" value="1"/>
</dbReference>
<sequence length="414" mass="44430">MSRVVITGMGIYSCIGKNLDEVLHSLQNGLSGISIDPVREEMGFRSRLAGMVDEPDLKSVLNRKQRNTLSEEAKYAVVATEEALKIAGLDLSYFEANEAGVIYGNDSSSRAVVEATDTIRQKGDTTLVGSGSIFQSMNSTVTMNLATIYKLRGINYTVSAACASGSHAIGLGYQMIKAGLQDMIIVGGAQEMNPMAFGSFDGLGVFSIREDNPKASCRPFDKDRDGLVASGGAATLIIESYDSAIARGATILAEVVGYGFSSNGEHISNPNMDGQVRSIRMALKGAGMNAEEIDYVNAHATSTPVGDRFEGMALREVFGSKTPISSTKSMTGHECWMAGASEIVYCLLMMQNDFIAPNINFDNPDDVSSELNIIAQPMKAELSKIVSNSFGFGGTNSTLIIKKYDEDNRTREDK</sequence>
<dbReference type="CDD" id="cd00834">
    <property type="entry name" value="KAS_I_II"/>
    <property type="match status" value="1"/>
</dbReference>
<evidence type="ECO:0000256" key="5">
    <source>
        <dbReference type="ARBA" id="ARBA00022490"/>
    </source>
</evidence>
<comment type="subcellular location">
    <subcellularLocation>
        <location evidence="1">Cytoplasm</location>
    </subcellularLocation>
</comment>
<keyword evidence="20" id="KW-1185">Reference proteome</keyword>
<accession>A0A2W7QRQ7</accession>
<dbReference type="AlphaFoldDB" id="A0A2W7QRQ7"/>
<evidence type="ECO:0000256" key="2">
    <source>
        <dbReference type="ARBA" id="ARBA00008467"/>
    </source>
</evidence>
<comment type="catalytic activity">
    <reaction evidence="16">
        <text>a fatty acyl-[ACP] + malonyl-[ACP] + H(+) = a 3-oxoacyl-[ACP] + holo-[ACP] + CO2</text>
        <dbReference type="Rhea" id="RHEA:22836"/>
        <dbReference type="Rhea" id="RHEA-COMP:9623"/>
        <dbReference type="Rhea" id="RHEA-COMP:9685"/>
        <dbReference type="Rhea" id="RHEA-COMP:9916"/>
        <dbReference type="Rhea" id="RHEA-COMP:14125"/>
        <dbReference type="ChEBI" id="CHEBI:15378"/>
        <dbReference type="ChEBI" id="CHEBI:16526"/>
        <dbReference type="ChEBI" id="CHEBI:64479"/>
        <dbReference type="ChEBI" id="CHEBI:78449"/>
        <dbReference type="ChEBI" id="CHEBI:78776"/>
        <dbReference type="ChEBI" id="CHEBI:138651"/>
        <dbReference type="EC" id="2.3.1.41"/>
    </reaction>
    <physiologicalReaction direction="left-to-right" evidence="16">
        <dbReference type="Rhea" id="RHEA:22837"/>
    </physiologicalReaction>
</comment>
<keyword evidence="11" id="KW-0012">Acyltransferase</keyword>
<keyword evidence="7 17" id="KW-0808">Transferase</keyword>
<dbReference type="GO" id="GO:0004315">
    <property type="term" value="F:3-oxoacyl-[acyl-carrier-protein] synthase activity"/>
    <property type="evidence" value="ECO:0007669"/>
    <property type="project" value="UniProtKB-EC"/>
</dbReference>
<organism evidence="19 20">
    <name type="scientific">Algoriphagus chordae</name>
    <dbReference type="NCBI Taxonomy" id="237019"/>
    <lineage>
        <taxon>Bacteria</taxon>
        <taxon>Pseudomonadati</taxon>
        <taxon>Bacteroidota</taxon>
        <taxon>Cytophagia</taxon>
        <taxon>Cytophagales</taxon>
        <taxon>Cyclobacteriaceae</taxon>
        <taxon>Algoriphagus</taxon>
    </lineage>
</organism>
<evidence type="ECO:0000256" key="1">
    <source>
        <dbReference type="ARBA" id="ARBA00004496"/>
    </source>
</evidence>
<evidence type="ECO:0000256" key="17">
    <source>
        <dbReference type="RuleBase" id="RU003694"/>
    </source>
</evidence>
<evidence type="ECO:0000256" key="14">
    <source>
        <dbReference type="ARBA" id="ARBA00042143"/>
    </source>
</evidence>
<comment type="catalytic activity">
    <reaction evidence="15">
        <text>(3Z)-decenoyl-[ACP] + malonyl-[ACP] + H(+) = 3-oxo-(5Z)-dodecenoyl-[ACP] + holo-[ACP] + CO2</text>
        <dbReference type="Rhea" id="RHEA:54940"/>
        <dbReference type="Rhea" id="RHEA-COMP:9623"/>
        <dbReference type="Rhea" id="RHEA-COMP:9685"/>
        <dbReference type="Rhea" id="RHEA-COMP:9927"/>
        <dbReference type="Rhea" id="RHEA-COMP:14042"/>
        <dbReference type="ChEBI" id="CHEBI:15378"/>
        <dbReference type="ChEBI" id="CHEBI:16526"/>
        <dbReference type="ChEBI" id="CHEBI:64479"/>
        <dbReference type="ChEBI" id="CHEBI:78449"/>
        <dbReference type="ChEBI" id="CHEBI:78798"/>
        <dbReference type="ChEBI" id="CHEBI:138410"/>
    </reaction>
    <physiologicalReaction direction="left-to-right" evidence="15">
        <dbReference type="Rhea" id="RHEA:54941"/>
    </physiologicalReaction>
</comment>
<dbReference type="GO" id="GO:0005829">
    <property type="term" value="C:cytosol"/>
    <property type="evidence" value="ECO:0007669"/>
    <property type="project" value="TreeGrafter"/>
</dbReference>
<keyword evidence="8" id="KW-0276">Fatty acid metabolism</keyword>
<evidence type="ECO:0000313" key="20">
    <source>
        <dbReference type="Proteomes" id="UP000248882"/>
    </source>
</evidence>
<dbReference type="GO" id="GO:0006633">
    <property type="term" value="P:fatty acid biosynthetic process"/>
    <property type="evidence" value="ECO:0007669"/>
    <property type="project" value="UniProtKB-KW"/>
</dbReference>
<dbReference type="EC" id="2.3.1.41" evidence="4"/>
<evidence type="ECO:0000256" key="8">
    <source>
        <dbReference type="ARBA" id="ARBA00022832"/>
    </source>
</evidence>
<keyword evidence="9" id="KW-0443">Lipid metabolism</keyword>
<evidence type="ECO:0000256" key="13">
    <source>
        <dbReference type="ARBA" id="ARBA00041620"/>
    </source>
</evidence>
<dbReference type="InterPro" id="IPR014031">
    <property type="entry name" value="Ketoacyl_synth_C"/>
</dbReference>
<evidence type="ECO:0000256" key="9">
    <source>
        <dbReference type="ARBA" id="ARBA00023098"/>
    </source>
</evidence>
<dbReference type="Gene3D" id="3.40.47.10">
    <property type="match status" value="1"/>
</dbReference>
<dbReference type="SUPFAM" id="SSF53901">
    <property type="entry name" value="Thiolase-like"/>
    <property type="match status" value="2"/>
</dbReference>
<name>A0A2W7QRQ7_9BACT</name>
<dbReference type="InterPro" id="IPR014030">
    <property type="entry name" value="Ketoacyl_synth_N"/>
</dbReference>
<gene>
    <name evidence="19" type="ORF">LV85_03525</name>
</gene>
<dbReference type="Pfam" id="PF02801">
    <property type="entry name" value="Ketoacyl-synt_C"/>
    <property type="match status" value="1"/>
</dbReference>
<evidence type="ECO:0000256" key="3">
    <source>
        <dbReference type="ARBA" id="ARBA00011738"/>
    </source>
</evidence>
<dbReference type="PROSITE" id="PS00098">
    <property type="entry name" value="THIOLASE_1"/>
    <property type="match status" value="1"/>
</dbReference>
<dbReference type="EMBL" id="QKZT01000018">
    <property type="protein sequence ID" value="PZX48710.1"/>
    <property type="molecule type" value="Genomic_DNA"/>
</dbReference>
<evidence type="ECO:0000256" key="16">
    <source>
        <dbReference type="ARBA" id="ARBA00048506"/>
    </source>
</evidence>
<evidence type="ECO:0000256" key="7">
    <source>
        <dbReference type="ARBA" id="ARBA00022679"/>
    </source>
</evidence>
<evidence type="ECO:0000259" key="18">
    <source>
        <dbReference type="PROSITE" id="PS52004"/>
    </source>
</evidence>